<dbReference type="PaxDb" id="246196-MSMEI_5416"/>
<sequence>MSSEEPRRRGRRRSEESRRAILAAAFDLVAAEGQDFTIEGIAARAGVSKQTIYRWWPTKGDILLESLAAQADAQISVSDHGSYQEDLLHFLNQTFKLLRPHGVRSALRSLMAEAQQNPDLLLRFREGFLERRRAALFQIISRAESRGDLPPEVRGGLIGDIVFGVIWYRMLATEQLLSSIEARNLAHLLASTTRRPADRR</sequence>
<dbReference type="KEGG" id="msm:MSMEG_5567"/>
<keyword evidence="7" id="KW-1185">Reference proteome</keyword>
<keyword evidence="2 4" id="KW-0238">DNA-binding</keyword>
<dbReference type="Gene3D" id="1.10.10.60">
    <property type="entry name" value="Homeodomain-like"/>
    <property type="match status" value="1"/>
</dbReference>
<dbReference type="InterPro" id="IPR011075">
    <property type="entry name" value="TetR_C"/>
</dbReference>
<dbReference type="AlphaFoldDB" id="A0R3R4"/>
<keyword evidence="1" id="KW-0805">Transcription regulation</keyword>
<dbReference type="RefSeq" id="WP_011730623.1">
    <property type="nucleotide sequence ID" value="NC_008596.1"/>
</dbReference>
<dbReference type="InterPro" id="IPR009057">
    <property type="entry name" value="Homeodomain-like_sf"/>
</dbReference>
<accession>A0R3R4</accession>
<dbReference type="InterPro" id="IPR036271">
    <property type="entry name" value="Tet_transcr_reg_TetR-rel_C_sf"/>
</dbReference>
<name>A0R3R4_MYCS2</name>
<dbReference type="PANTHER" id="PTHR30055">
    <property type="entry name" value="HTH-TYPE TRANSCRIPTIONAL REGULATOR RUTR"/>
    <property type="match status" value="1"/>
</dbReference>
<dbReference type="Proteomes" id="UP000000757">
    <property type="component" value="Chromosome"/>
</dbReference>
<dbReference type="PANTHER" id="PTHR30055:SF148">
    <property type="entry name" value="TETR-FAMILY TRANSCRIPTIONAL REGULATOR"/>
    <property type="match status" value="1"/>
</dbReference>
<evidence type="ECO:0000313" key="7">
    <source>
        <dbReference type="Proteomes" id="UP000000757"/>
    </source>
</evidence>
<dbReference type="eggNOG" id="COG1309">
    <property type="taxonomic scope" value="Bacteria"/>
</dbReference>
<dbReference type="OrthoDB" id="9796019at2"/>
<dbReference type="STRING" id="246196.MSMEG_5567"/>
<evidence type="ECO:0000256" key="4">
    <source>
        <dbReference type="PROSITE-ProRule" id="PRU00335"/>
    </source>
</evidence>
<evidence type="ECO:0000313" key="6">
    <source>
        <dbReference type="EMBL" id="ABK71930.1"/>
    </source>
</evidence>
<dbReference type="InterPro" id="IPR050109">
    <property type="entry name" value="HTH-type_TetR-like_transc_reg"/>
</dbReference>
<keyword evidence="3" id="KW-0804">Transcription</keyword>
<feature type="domain" description="HTH tetR-type" evidence="5">
    <location>
        <begin position="15"/>
        <end position="74"/>
    </location>
</feature>
<dbReference type="Pfam" id="PF16859">
    <property type="entry name" value="TetR_C_11"/>
    <property type="match status" value="1"/>
</dbReference>
<evidence type="ECO:0000256" key="3">
    <source>
        <dbReference type="ARBA" id="ARBA00023163"/>
    </source>
</evidence>
<dbReference type="PATRIC" id="fig|246196.19.peg.5428"/>
<protein>
    <submittedName>
        <fullName evidence="6">Transcriptional regulator, TetR family protein</fullName>
    </submittedName>
</protein>
<dbReference type="SUPFAM" id="SSF48498">
    <property type="entry name" value="Tetracyclin repressor-like, C-terminal domain"/>
    <property type="match status" value="1"/>
</dbReference>
<reference evidence="6 7" key="1">
    <citation type="submission" date="2006-10" db="EMBL/GenBank/DDBJ databases">
        <authorList>
            <person name="Fleischmann R.D."/>
            <person name="Dodson R.J."/>
            <person name="Haft D.H."/>
            <person name="Merkel J.S."/>
            <person name="Nelson W.C."/>
            <person name="Fraser C.M."/>
        </authorList>
    </citation>
    <scope>NUCLEOTIDE SEQUENCE [LARGE SCALE GENOMIC DNA]</scope>
    <source>
        <strain evidence="7">ATCC 700084 / mc(2)155</strain>
    </source>
</reference>
<dbReference type="InterPro" id="IPR001647">
    <property type="entry name" value="HTH_TetR"/>
</dbReference>
<dbReference type="SUPFAM" id="SSF46689">
    <property type="entry name" value="Homeodomain-like"/>
    <property type="match status" value="1"/>
</dbReference>
<dbReference type="GeneID" id="93460213"/>
<evidence type="ECO:0000259" key="5">
    <source>
        <dbReference type="PROSITE" id="PS50977"/>
    </source>
</evidence>
<gene>
    <name evidence="6" type="ordered locus">MSMEG_5567</name>
</gene>
<organism evidence="6 7">
    <name type="scientific">Mycolicibacterium smegmatis (strain ATCC 700084 / mc(2)155)</name>
    <name type="common">Mycobacterium smegmatis</name>
    <dbReference type="NCBI Taxonomy" id="246196"/>
    <lineage>
        <taxon>Bacteria</taxon>
        <taxon>Bacillati</taxon>
        <taxon>Actinomycetota</taxon>
        <taxon>Actinomycetes</taxon>
        <taxon>Mycobacteriales</taxon>
        <taxon>Mycobacteriaceae</taxon>
        <taxon>Mycolicibacterium</taxon>
    </lineage>
</organism>
<evidence type="ECO:0000256" key="1">
    <source>
        <dbReference type="ARBA" id="ARBA00023015"/>
    </source>
</evidence>
<dbReference type="PRINTS" id="PR00455">
    <property type="entry name" value="HTHTETR"/>
</dbReference>
<dbReference type="GO" id="GO:0003700">
    <property type="term" value="F:DNA-binding transcription factor activity"/>
    <property type="evidence" value="ECO:0007669"/>
    <property type="project" value="TreeGrafter"/>
</dbReference>
<dbReference type="Gene3D" id="1.10.357.10">
    <property type="entry name" value="Tetracycline Repressor, domain 2"/>
    <property type="match status" value="1"/>
</dbReference>
<dbReference type="KEGG" id="msb:LJ00_27530"/>
<dbReference type="GO" id="GO:0000976">
    <property type="term" value="F:transcription cis-regulatory region binding"/>
    <property type="evidence" value="ECO:0007669"/>
    <property type="project" value="TreeGrafter"/>
</dbReference>
<dbReference type="EMBL" id="CP000480">
    <property type="protein sequence ID" value="ABK71930.1"/>
    <property type="molecule type" value="Genomic_DNA"/>
</dbReference>
<dbReference type="Pfam" id="PF00440">
    <property type="entry name" value="TetR_N"/>
    <property type="match status" value="1"/>
</dbReference>
<dbReference type="PROSITE" id="PS50977">
    <property type="entry name" value="HTH_TETR_2"/>
    <property type="match status" value="1"/>
</dbReference>
<evidence type="ECO:0000256" key="2">
    <source>
        <dbReference type="ARBA" id="ARBA00023125"/>
    </source>
</evidence>
<proteinExistence type="predicted"/>
<feature type="DNA-binding region" description="H-T-H motif" evidence="4">
    <location>
        <begin position="37"/>
        <end position="56"/>
    </location>
</feature>